<dbReference type="InterPro" id="IPR000262">
    <property type="entry name" value="FMN-dep_DH"/>
</dbReference>
<comment type="cofactor">
    <cofactor evidence="1">
        <name>FMN</name>
        <dbReference type="ChEBI" id="CHEBI:58210"/>
    </cofactor>
</comment>
<evidence type="ECO:0000259" key="6">
    <source>
        <dbReference type="PROSITE" id="PS51349"/>
    </source>
</evidence>
<dbReference type="SUPFAM" id="SSF51395">
    <property type="entry name" value="FMN-linked oxidoreductases"/>
    <property type="match status" value="1"/>
</dbReference>
<dbReference type="EMBL" id="CP087164">
    <property type="protein sequence ID" value="UGS36668.1"/>
    <property type="molecule type" value="Genomic_DNA"/>
</dbReference>
<keyword evidence="3" id="KW-0288">FMN</keyword>
<keyword evidence="4 7" id="KW-0560">Oxidoreductase</keyword>
<keyword evidence="2" id="KW-0285">Flavoprotein</keyword>
<name>A0A9E6XZ32_9ACTN</name>
<dbReference type="Gene3D" id="3.20.20.70">
    <property type="entry name" value="Aldolase class I"/>
    <property type="match status" value="1"/>
</dbReference>
<evidence type="ECO:0000256" key="1">
    <source>
        <dbReference type="ARBA" id="ARBA00001917"/>
    </source>
</evidence>
<evidence type="ECO:0000256" key="3">
    <source>
        <dbReference type="ARBA" id="ARBA00022643"/>
    </source>
</evidence>
<evidence type="ECO:0000313" key="8">
    <source>
        <dbReference type="Proteomes" id="UP001162834"/>
    </source>
</evidence>
<dbReference type="Pfam" id="PF01070">
    <property type="entry name" value="FMN_dh"/>
    <property type="match status" value="1"/>
</dbReference>
<sequence length="267" mass="28634">MPRVMRDVSEIDLRTEILGCDSALPIALAPTGLTRAIRDGGERDVARAASAAGVPYAVSTMSSTPLEDVAAASQGPLWFQLYMLRDRGLSREIVTRARDAGYRALLVGADAPTVGGRERDTRNGFTMPPAIGARTIIDGLRHPAWTSQFLGGRLPAFAHIPEPMPRRTIERSSSLVDPSLRGDPRGGRRRSRPRRCASPPNPSWRCSPTLGGHRAPADPAVGSGPRRRPIGRRYPAARAVRVAQHRTRGASPAETGTEAAPHAPITA</sequence>
<feature type="domain" description="FMN hydroxy acid dehydrogenase" evidence="6">
    <location>
        <begin position="1"/>
        <end position="267"/>
    </location>
</feature>
<organism evidence="7 8">
    <name type="scientific">Capillimicrobium parvum</name>
    <dbReference type="NCBI Taxonomy" id="2884022"/>
    <lineage>
        <taxon>Bacteria</taxon>
        <taxon>Bacillati</taxon>
        <taxon>Actinomycetota</taxon>
        <taxon>Thermoleophilia</taxon>
        <taxon>Solirubrobacterales</taxon>
        <taxon>Capillimicrobiaceae</taxon>
        <taxon>Capillimicrobium</taxon>
    </lineage>
</organism>
<reference evidence="7" key="1">
    <citation type="journal article" date="2022" name="Int. J. Syst. Evol. Microbiol.">
        <title>Pseudomonas aegrilactucae sp. nov. and Pseudomonas morbosilactucae sp. nov., pathogens causing bacterial rot of lettuce in Japan.</title>
        <authorList>
            <person name="Sawada H."/>
            <person name="Fujikawa T."/>
            <person name="Satou M."/>
        </authorList>
    </citation>
    <scope>NUCLEOTIDE SEQUENCE</scope>
    <source>
        <strain evidence="7">0166_1</strain>
    </source>
</reference>
<dbReference type="Proteomes" id="UP001162834">
    <property type="component" value="Chromosome"/>
</dbReference>
<keyword evidence="8" id="KW-1185">Reference proteome</keyword>
<evidence type="ECO:0000256" key="2">
    <source>
        <dbReference type="ARBA" id="ARBA00022630"/>
    </source>
</evidence>
<accession>A0A9E6XZ32</accession>
<dbReference type="EC" id="1.1.-.-" evidence="7"/>
<feature type="compositionally biased region" description="Low complexity" evidence="5">
    <location>
        <begin position="232"/>
        <end position="242"/>
    </location>
</feature>
<dbReference type="PROSITE" id="PS51349">
    <property type="entry name" value="FMN_HYDROXY_ACID_DH_2"/>
    <property type="match status" value="1"/>
</dbReference>
<evidence type="ECO:0000313" key="7">
    <source>
        <dbReference type="EMBL" id="UGS36668.1"/>
    </source>
</evidence>
<protein>
    <submittedName>
        <fullName evidence="7">L-lactate dehydrogenase</fullName>
        <ecNumber evidence="7">1.1.-.-</ecNumber>
    </submittedName>
</protein>
<proteinExistence type="predicted"/>
<evidence type="ECO:0000256" key="5">
    <source>
        <dbReference type="SAM" id="MobiDB-lite"/>
    </source>
</evidence>
<gene>
    <name evidence="7" type="primary">lldD</name>
    <name evidence="7" type="ORF">DSM104329_03077</name>
</gene>
<dbReference type="PANTHER" id="PTHR10578:SF107">
    <property type="entry name" value="2-HYDROXYACID OXIDASE 1"/>
    <property type="match status" value="1"/>
</dbReference>
<dbReference type="InterPro" id="IPR013785">
    <property type="entry name" value="Aldolase_TIM"/>
</dbReference>
<evidence type="ECO:0000256" key="4">
    <source>
        <dbReference type="ARBA" id="ARBA00023002"/>
    </source>
</evidence>
<dbReference type="KEGG" id="sbae:DSM104329_03077"/>
<dbReference type="AlphaFoldDB" id="A0A9E6XZ32"/>
<feature type="region of interest" description="Disordered" evidence="5">
    <location>
        <begin position="165"/>
        <end position="267"/>
    </location>
</feature>
<dbReference type="GO" id="GO:0016491">
    <property type="term" value="F:oxidoreductase activity"/>
    <property type="evidence" value="ECO:0007669"/>
    <property type="project" value="UniProtKB-KW"/>
</dbReference>
<dbReference type="InterPro" id="IPR037396">
    <property type="entry name" value="FMN_HAD"/>
</dbReference>
<dbReference type="PANTHER" id="PTHR10578">
    <property type="entry name" value="S -2-HYDROXY-ACID OXIDASE-RELATED"/>
    <property type="match status" value="1"/>
</dbReference>